<keyword evidence="1" id="KW-0328">Glycosyltransferase</keyword>
<accession>A0A9W6GHE4</accession>
<dbReference type="InterPro" id="IPR051199">
    <property type="entry name" value="LPS_LOS_Heptosyltrfase"/>
</dbReference>
<evidence type="ECO:0000313" key="3">
    <source>
        <dbReference type="EMBL" id="GLI54205.1"/>
    </source>
</evidence>
<dbReference type="SUPFAM" id="SSF53756">
    <property type="entry name" value="UDP-Glycosyltransferase/glycogen phosphorylase"/>
    <property type="match status" value="1"/>
</dbReference>
<dbReference type="EMBL" id="BSDX01000001">
    <property type="protein sequence ID" value="GLI54205.1"/>
    <property type="molecule type" value="Genomic_DNA"/>
</dbReference>
<dbReference type="GO" id="GO:0005829">
    <property type="term" value="C:cytosol"/>
    <property type="evidence" value="ECO:0007669"/>
    <property type="project" value="TreeGrafter"/>
</dbReference>
<proteinExistence type="predicted"/>
<comment type="caution">
    <text evidence="3">The sequence shown here is derived from an EMBL/GenBank/DDBJ whole genome shotgun (WGS) entry which is preliminary data.</text>
</comment>
<dbReference type="GO" id="GO:0009244">
    <property type="term" value="P:lipopolysaccharide core region biosynthetic process"/>
    <property type="evidence" value="ECO:0007669"/>
    <property type="project" value="TreeGrafter"/>
</dbReference>
<name>A0A9W6GHE4_9BACT</name>
<dbReference type="Proteomes" id="UP001144297">
    <property type="component" value="Unassembled WGS sequence"/>
</dbReference>
<dbReference type="InterPro" id="IPR002201">
    <property type="entry name" value="Glyco_trans_9"/>
</dbReference>
<evidence type="ECO:0000256" key="2">
    <source>
        <dbReference type="ARBA" id="ARBA00022679"/>
    </source>
</evidence>
<dbReference type="CDD" id="cd03789">
    <property type="entry name" value="GT9_LPS_heptosyltransferase"/>
    <property type="match status" value="1"/>
</dbReference>
<evidence type="ECO:0000313" key="4">
    <source>
        <dbReference type="Proteomes" id="UP001144297"/>
    </source>
</evidence>
<dbReference type="GO" id="GO:0008713">
    <property type="term" value="F:ADP-heptose-lipopolysaccharide heptosyltransferase activity"/>
    <property type="evidence" value="ECO:0007669"/>
    <property type="project" value="TreeGrafter"/>
</dbReference>
<keyword evidence="2" id="KW-0808">Transferase</keyword>
<keyword evidence="4" id="KW-1185">Reference proteome</keyword>
<reference evidence="3" key="1">
    <citation type="submission" date="2022-12" db="EMBL/GenBank/DDBJ databases">
        <title>Reference genome sequencing for broad-spectrum identification of bacterial and archaeal isolates by mass spectrometry.</title>
        <authorList>
            <person name="Sekiguchi Y."/>
            <person name="Tourlousse D.M."/>
        </authorList>
    </citation>
    <scope>NUCLEOTIDE SEQUENCE</scope>
    <source>
        <strain evidence="3">TSL-P1</strain>
    </source>
</reference>
<gene>
    <name evidence="3" type="ORF">TISLANDTSLP1_18980</name>
</gene>
<evidence type="ECO:0000256" key="1">
    <source>
        <dbReference type="ARBA" id="ARBA00022676"/>
    </source>
</evidence>
<dbReference type="AlphaFoldDB" id="A0A9W6GHE4"/>
<dbReference type="PANTHER" id="PTHR30160:SF1">
    <property type="entry name" value="LIPOPOLYSACCHARIDE 1,2-N-ACETYLGLUCOSAMINETRANSFERASE-RELATED"/>
    <property type="match status" value="1"/>
</dbReference>
<organism evidence="3 4">
    <name type="scientific">Thermodesulfovibrio yellowstonii</name>
    <dbReference type="NCBI Taxonomy" id="28262"/>
    <lineage>
        <taxon>Bacteria</taxon>
        <taxon>Pseudomonadati</taxon>
        <taxon>Nitrospirota</taxon>
        <taxon>Thermodesulfovibrionia</taxon>
        <taxon>Thermodesulfovibrionales</taxon>
        <taxon>Thermodesulfovibrionaceae</taxon>
        <taxon>Thermodesulfovibrio</taxon>
    </lineage>
</organism>
<protein>
    <submittedName>
        <fullName evidence="3">Heptosyltransferase</fullName>
    </submittedName>
</protein>
<dbReference type="Pfam" id="PF01075">
    <property type="entry name" value="Glyco_transf_9"/>
    <property type="match status" value="1"/>
</dbReference>
<sequence>MHSRTPFRLIQFLFILFRLHRLIFKPKNKPSNPKNILVIHQLFLGDTLMTTYLLSKLRIKFPKANIFNAIPEAFTDLYSSSPYNVKTIGFSVFNWKSFLRLLKLPKIDIAFVPGDNRYGWTAFAIGAKWIVGHEGDRPKYKNWCFNELIPYPDNPESLSDIFSDLVEDNNKISFSKEDWLQPKFDKFELPSSDYVLFHVGCKSKLKSWDSENWKFLIKYFKNKNFNVAISCGPNESDILKFFDSENYDISFYPGNLNLCQMWELMKNAKLIISLDNGIAHLGKIIGTPTICLYGPASDILYGKGDFFKYSSFYPIIKKIECRNQNRIFKRDVKWIQTCERLYPSCSNPKCMKAINVEDVIKVVEKII</sequence>
<dbReference type="PANTHER" id="PTHR30160">
    <property type="entry name" value="TETRAACYLDISACCHARIDE 4'-KINASE-RELATED"/>
    <property type="match status" value="1"/>
</dbReference>
<dbReference type="Gene3D" id="3.40.50.2000">
    <property type="entry name" value="Glycogen Phosphorylase B"/>
    <property type="match status" value="2"/>
</dbReference>